<evidence type="ECO:0000313" key="4">
    <source>
        <dbReference type="Proteomes" id="UP001596004"/>
    </source>
</evidence>
<evidence type="ECO:0000313" key="3">
    <source>
        <dbReference type="EMBL" id="MFC4530589.1"/>
    </source>
</evidence>
<dbReference type="PANTHER" id="PTHR43476">
    <property type="entry name" value="3-(3-HYDROXY-PHENYL)PROPIONATE/3-HYDROXYCINNAMIC ACID HYDROXYLASE"/>
    <property type="match status" value="1"/>
</dbReference>
<dbReference type="InterPro" id="IPR002938">
    <property type="entry name" value="FAD-bd"/>
</dbReference>
<dbReference type="Gene3D" id="3.50.50.60">
    <property type="entry name" value="FAD/NAD(P)-binding domain"/>
    <property type="match status" value="2"/>
</dbReference>
<dbReference type="PANTHER" id="PTHR43476:SF5">
    <property type="entry name" value="FAD-DEPENDENT MONOOXYGENASE"/>
    <property type="match status" value="1"/>
</dbReference>
<protein>
    <submittedName>
        <fullName evidence="3">FAD-dependent oxidoreductase</fullName>
    </submittedName>
</protein>
<comment type="caution">
    <text evidence="3">The sequence shown here is derived from an EMBL/GenBank/DDBJ whole genome shotgun (WGS) entry which is preliminary data.</text>
</comment>
<reference evidence="4" key="1">
    <citation type="journal article" date="2019" name="Int. J. Syst. Evol. Microbiol.">
        <title>The Global Catalogue of Microorganisms (GCM) 10K type strain sequencing project: providing services to taxonomists for standard genome sequencing and annotation.</title>
        <authorList>
            <consortium name="The Broad Institute Genomics Platform"/>
            <consortium name="The Broad Institute Genome Sequencing Center for Infectious Disease"/>
            <person name="Wu L."/>
            <person name="Ma J."/>
        </authorList>
    </citation>
    <scope>NUCLEOTIDE SEQUENCE [LARGE SCALE GENOMIC DNA]</scope>
    <source>
        <strain evidence="4">CGMCC 4.7132</strain>
    </source>
</reference>
<dbReference type="Pfam" id="PF01494">
    <property type="entry name" value="FAD_binding_3"/>
    <property type="match status" value="1"/>
</dbReference>
<dbReference type="Proteomes" id="UP001596004">
    <property type="component" value="Unassembled WGS sequence"/>
</dbReference>
<dbReference type="EMBL" id="JBHSFP010000003">
    <property type="protein sequence ID" value="MFC4530589.1"/>
    <property type="molecule type" value="Genomic_DNA"/>
</dbReference>
<accession>A0ABV9CBX3</accession>
<keyword evidence="1" id="KW-0560">Oxidoreductase</keyword>
<organism evidence="3 4">
    <name type="scientific">Sphaerisporangium dianthi</name>
    <dbReference type="NCBI Taxonomy" id="1436120"/>
    <lineage>
        <taxon>Bacteria</taxon>
        <taxon>Bacillati</taxon>
        <taxon>Actinomycetota</taxon>
        <taxon>Actinomycetes</taxon>
        <taxon>Streptosporangiales</taxon>
        <taxon>Streptosporangiaceae</taxon>
        <taxon>Sphaerisporangium</taxon>
    </lineage>
</organism>
<evidence type="ECO:0000259" key="2">
    <source>
        <dbReference type="Pfam" id="PF01494"/>
    </source>
</evidence>
<evidence type="ECO:0000256" key="1">
    <source>
        <dbReference type="ARBA" id="ARBA00023002"/>
    </source>
</evidence>
<dbReference type="RefSeq" id="WP_380838502.1">
    <property type="nucleotide sequence ID" value="NZ_JBHSFP010000003.1"/>
</dbReference>
<proteinExistence type="predicted"/>
<dbReference type="InterPro" id="IPR050631">
    <property type="entry name" value="PheA/TfdB_FAD_monoxygenase"/>
</dbReference>
<dbReference type="NCBIfam" id="NF004834">
    <property type="entry name" value="PRK06185.1-3"/>
    <property type="match status" value="1"/>
</dbReference>
<gene>
    <name evidence="3" type="ORF">ACFO60_07420</name>
</gene>
<sequence length="405" mass="44265">MRTTCAIAGGGPAGAVLALLLARAGVEVTLLEKHADFLRDFRGDTIHPSTLQVLDELGLSEEFLALPHRKTDKVLVWTDERIVEAASLRGLKSRFPYIAFVPQWDFLNLVTAAARRYPSFRLIMEAEVVGLIREGGAVRGLRYRDRDGEHELRATLTVGADGRHSDVRRAAGLVPVEHGAPMDVVWFRLPREPDDLEDAFLRVSAGRMMVAINRQTYWQLAYLIPKGRFEQVKAEGVEALRASVGELVPFLAGRTGKLTSMDEVSVLRVAVNRLRRWHRPGLLLIGDAAHAMSPVFGVGINLAVQDAVAAANLLAGPLRAGAVPETLLRRLQRRRLVPTLITQLAQRVVQARVVGPALRGSSRPAPLPRDLSRLPVVGAIARRFIGLGVLPEHVRSPEAPHAGGS</sequence>
<dbReference type="InterPro" id="IPR036188">
    <property type="entry name" value="FAD/NAD-bd_sf"/>
</dbReference>
<name>A0ABV9CBX3_9ACTN</name>
<dbReference type="NCBIfam" id="NF004833">
    <property type="entry name" value="PRK06185.1-1"/>
    <property type="match status" value="1"/>
</dbReference>
<feature type="domain" description="FAD-binding" evidence="2">
    <location>
        <begin position="3"/>
        <end position="343"/>
    </location>
</feature>
<dbReference type="SUPFAM" id="SSF51905">
    <property type="entry name" value="FAD/NAD(P)-binding domain"/>
    <property type="match status" value="1"/>
</dbReference>
<keyword evidence="4" id="KW-1185">Reference proteome</keyword>
<dbReference type="PRINTS" id="PR00420">
    <property type="entry name" value="RNGMNOXGNASE"/>
</dbReference>